<reference evidence="1" key="1">
    <citation type="submission" date="2023-07" db="EMBL/GenBank/DDBJ databases">
        <title>Sorghum-associated microbial communities from plants grown in Nebraska, USA.</title>
        <authorList>
            <person name="Schachtman D."/>
        </authorList>
    </citation>
    <scope>NUCLEOTIDE SEQUENCE</scope>
    <source>
        <strain evidence="1">BE44</strain>
    </source>
</reference>
<evidence type="ECO:0000313" key="1">
    <source>
        <dbReference type="EMBL" id="MDR6630415.1"/>
    </source>
</evidence>
<accession>A0AAW8LCN9</accession>
<comment type="caution">
    <text evidence="1">The sequence shown here is derived from an EMBL/GenBank/DDBJ whole genome shotgun (WGS) entry which is preliminary data.</text>
</comment>
<protein>
    <submittedName>
        <fullName evidence="1">Uncharacterized protein</fullName>
    </submittedName>
</protein>
<gene>
    <name evidence="1" type="ORF">J2X86_002470</name>
</gene>
<sequence>MKQLFIKTMLSMADSKTVFTASHEFWANIYDRITAGQTENIDQTFITIYQALKAADQIQSNYRLSKQEEFTQERRILLSAIEQRLKGKWVIVICHNSDQARLMQELFFKLVGDLKPLLNQRGSNVDLLAKGHIQFRAVRSIENQGFQWSSLRILGRDSKDVVYIMPSAVHEHYAPLLTEYKRNSKLLEANEYVATLERYLEHVHLNRERGLDRLTVSNMVIDHE</sequence>
<evidence type="ECO:0000313" key="2">
    <source>
        <dbReference type="Proteomes" id="UP001262767"/>
    </source>
</evidence>
<dbReference type="AlphaFoldDB" id="A0AAW8LCN9"/>
<proteinExistence type="predicted"/>
<organism evidence="1 2">
    <name type="scientific">Acinetobacter lwoffii</name>
    <dbReference type="NCBI Taxonomy" id="28090"/>
    <lineage>
        <taxon>Bacteria</taxon>
        <taxon>Pseudomonadati</taxon>
        <taxon>Pseudomonadota</taxon>
        <taxon>Gammaproteobacteria</taxon>
        <taxon>Moraxellales</taxon>
        <taxon>Moraxellaceae</taxon>
        <taxon>Acinetobacter</taxon>
    </lineage>
</organism>
<dbReference type="RefSeq" id="WP_310077918.1">
    <property type="nucleotide sequence ID" value="NZ_JAVDSC010000012.1"/>
</dbReference>
<dbReference type="Proteomes" id="UP001262767">
    <property type="component" value="Unassembled WGS sequence"/>
</dbReference>
<dbReference type="EMBL" id="JAVDSC010000012">
    <property type="protein sequence ID" value="MDR6630415.1"/>
    <property type="molecule type" value="Genomic_DNA"/>
</dbReference>
<name>A0AAW8LCN9_ACILW</name>